<reference evidence="1 2" key="1">
    <citation type="submission" date="2020-04" db="EMBL/GenBank/DDBJ databases">
        <title>Perkinsus olseni comparative genomics.</title>
        <authorList>
            <person name="Bogema D.R."/>
        </authorList>
    </citation>
    <scope>NUCLEOTIDE SEQUENCE [LARGE SCALE GENOMIC DNA]</scope>
    <source>
        <strain evidence="1">ATCC PRA-205</strain>
    </source>
</reference>
<dbReference type="AlphaFoldDB" id="A0A7J6SMM4"/>
<sequence>MMIGGPSAPARCFCSAIATEALLGGGKFRPNCAALQGKVFPVYDREAMLQFIPHHAMVHKDGDEMRVIHPGKLSILFMMKARDSVGQLLGKGTYDRSSKYLFHLSPGQVGDIIACNRPNLIL</sequence>
<accession>A0A7J6SMM4</accession>
<dbReference type="Proteomes" id="UP000574390">
    <property type="component" value="Unassembled WGS sequence"/>
</dbReference>
<dbReference type="EMBL" id="JABANM010013536">
    <property type="protein sequence ID" value="KAF4734174.1"/>
    <property type="molecule type" value="Genomic_DNA"/>
</dbReference>
<feature type="non-terminal residue" evidence="1">
    <location>
        <position position="1"/>
    </location>
</feature>
<evidence type="ECO:0000313" key="1">
    <source>
        <dbReference type="EMBL" id="KAF4734174.1"/>
    </source>
</evidence>
<dbReference type="Gene3D" id="2.30.31.10">
    <property type="entry name" value="Transcriptional Coactivator Pc4, Chain A"/>
    <property type="match status" value="1"/>
</dbReference>
<dbReference type="InterPro" id="IPR009044">
    <property type="entry name" value="ssDNA-bd_transcriptional_reg"/>
</dbReference>
<organism evidence="1 2">
    <name type="scientific">Perkinsus olseni</name>
    <name type="common">Perkinsus atlanticus</name>
    <dbReference type="NCBI Taxonomy" id="32597"/>
    <lineage>
        <taxon>Eukaryota</taxon>
        <taxon>Sar</taxon>
        <taxon>Alveolata</taxon>
        <taxon>Perkinsozoa</taxon>
        <taxon>Perkinsea</taxon>
        <taxon>Perkinsida</taxon>
        <taxon>Perkinsidae</taxon>
        <taxon>Perkinsus</taxon>
    </lineage>
</organism>
<protein>
    <submittedName>
        <fullName evidence="1">Uncharacterized protein</fullName>
    </submittedName>
</protein>
<gene>
    <name evidence="1" type="ORF">FOZ62_020687</name>
</gene>
<dbReference type="GO" id="GO:0003677">
    <property type="term" value="F:DNA binding"/>
    <property type="evidence" value="ECO:0007669"/>
    <property type="project" value="InterPro"/>
</dbReference>
<name>A0A7J6SMM4_PEROL</name>
<proteinExistence type="predicted"/>
<comment type="caution">
    <text evidence="1">The sequence shown here is derived from an EMBL/GenBank/DDBJ whole genome shotgun (WGS) entry which is preliminary data.</text>
</comment>
<evidence type="ECO:0000313" key="2">
    <source>
        <dbReference type="Proteomes" id="UP000574390"/>
    </source>
</evidence>
<dbReference type="GO" id="GO:0006355">
    <property type="term" value="P:regulation of DNA-templated transcription"/>
    <property type="evidence" value="ECO:0007669"/>
    <property type="project" value="InterPro"/>
</dbReference>